<dbReference type="SMART" id="SM01390">
    <property type="entry name" value="Ribosomal_S4"/>
    <property type="match status" value="1"/>
</dbReference>
<proteinExistence type="inferred from homology"/>
<keyword evidence="3 7" id="KW-0694">RNA-binding</keyword>
<gene>
    <name evidence="7" type="primary">rpsD</name>
    <name evidence="11" type="ORF">COV09_02005</name>
</gene>
<evidence type="ECO:0000256" key="6">
    <source>
        <dbReference type="ARBA" id="ARBA00035254"/>
    </source>
</evidence>
<evidence type="ECO:0000259" key="10">
    <source>
        <dbReference type="SMART" id="SM01390"/>
    </source>
</evidence>
<evidence type="ECO:0000256" key="3">
    <source>
        <dbReference type="ARBA" id="ARBA00022884"/>
    </source>
</evidence>
<comment type="similarity">
    <text evidence="1 7">Belongs to the universal ribosomal protein uS4 family.</text>
</comment>
<dbReference type="GO" id="GO:0042274">
    <property type="term" value="P:ribosomal small subunit biogenesis"/>
    <property type="evidence" value="ECO:0007669"/>
    <property type="project" value="TreeGrafter"/>
</dbReference>
<evidence type="ECO:0000256" key="4">
    <source>
        <dbReference type="ARBA" id="ARBA00022980"/>
    </source>
</evidence>
<sequence>MRIGPKYKIARRLGERIFPKTQTTKFVVSGMDARSRSNQGGKSKRRKTMSDFGRQLLEKQKAKYTYGVSERQFVGYVAKARGASGKAAEKLFQLLESRLDNAVFRMGLVRSRAFARQAVAHGHITVNGRKLTIPSYQVKIGDQIAIRPGSRDNGIFRDLPEKMKEYAAPAWIVVDPATGDGQIKGEPLVKENEPILQFSSILEFYSRV</sequence>
<evidence type="ECO:0000256" key="1">
    <source>
        <dbReference type="ARBA" id="ARBA00007465"/>
    </source>
</evidence>
<evidence type="ECO:0000259" key="9">
    <source>
        <dbReference type="SMART" id="SM00363"/>
    </source>
</evidence>
<dbReference type="EMBL" id="PCYJ01000030">
    <property type="protein sequence ID" value="PIR45345.1"/>
    <property type="molecule type" value="Genomic_DNA"/>
</dbReference>
<keyword evidence="4 7" id="KW-0689">Ribosomal protein</keyword>
<comment type="function">
    <text evidence="7">With S5 and S12 plays an important role in translational accuracy.</text>
</comment>
<dbReference type="PANTHER" id="PTHR11831">
    <property type="entry name" value="30S 40S RIBOSOMAL PROTEIN"/>
    <property type="match status" value="1"/>
</dbReference>
<dbReference type="PANTHER" id="PTHR11831:SF4">
    <property type="entry name" value="SMALL RIBOSOMAL SUBUNIT PROTEIN US4M"/>
    <property type="match status" value="1"/>
</dbReference>
<dbReference type="Proteomes" id="UP000230906">
    <property type="component" value="Unassembled WGS sequence"/>
</dbReference>
<dbReference type="GO" id="GO:0019843">
    <property type="term" value="F:rRNA binding"/>
    <property type="evidence" value="ECO:0007669"/>
    <property type="project" value="UniProtKB-UniRule"/>
</dbReference>
<dbReference type="FunFam" id="3.10.290.10:FF:000001">
    <property type="entry name" value="30S ribosomal protein S4"/>
    <property type="match status" value="1"/>
</dbReference>
<dbReference type="InterPro" id="IPR005709">
    <property type="entry name" value="Ribosomal_uS4_bac-type"/>
</dbReference>
<dbReference type="CDD" id="cd00165">
    <property type="entry name" value="S4"/>
    <property type="match status" value="1"/>
</dbReference>
<evidence type="ECO:0000256" key="8">
    <source>
        <dbReference type="SAM" id="MobiDB-lite"/>
    </source>
</evidence>
<keyword evidence="5 7" id="KW-0687">Ribonucleoprotein</keyword>
<feature type="region of interest" description="Disordered" evidence="8">
    <location>
        <begin position="30"/>
        <end position="51"/>
    </location>
</feature>
<dbReference type="SUPFAM" id="SSF55174">
    <property type="entry name" value="Alpha-L RNA-binding motif"/>
    <property type="match status" value="1"/>
</dbReference>
<evidence type="ECO:0000313" key="12">
    <source>
        <dbReference type="Proteomes" id="UP000230906"/>
    </source>
</evidence>
<comment type="caution">
    <text evidence="11">The sequence shown here is derived from an EMBL/GenBank/DDBJ whole genome shotgun (WGS) entry which is preliminary data.</text>
</comment>
<comment type="function">
    <text evidence="7">One of the primary rRNA binding proteins, it binds directly to 16S rRNA where it nucleates assembly of the body of the 30S subunit.</text>
</comment>
<evidence type="ECO:0000256" key="7">
    <source>
        <dbReference type="HAMAP-Rule" id="MF_01306"/>
    </source>
</evidence>
<dbReference type="InterPro" id="IPR036986">
    <property type="entry name" value="S4_RNA-bd_sf"/>
</dbReference>
<accession>A0A2H0RHU2</accession>
<dbReference type="PROSITE" id="PS50889">
    <property type="entry name" value="S4"/>
    <property type="match status" value="1"/>
</dbReference>
<feature type="domain" description="Small ribosomal subunit protein uS4 N-terminal" evidence="10">
    <location>
        <begin position="1"/>
        <end position="96"/>
    </location>
</feature>
<reference evidence="11 12" key="1">
    <citation type="submission" date="2017-09" db="EMBL/GenBank/DDBJ databases">
        <title>Depth-based differentiation of microbial function through sediment-hosted aquifers and enrichment of novel symbionts in the deep terrestrial subsurface.</title>
        <authorList>
            <person name="Probst A.J."/>
            <person name="Ladd B."/>
            <person name="Jarett J.K."/>
            <person name="Geller-Mcgrath D.E."/>
            <person name="Sieber C.M."/>
            <person name="Emerson J.B."/>
            <person name="Anantharaman K."/>
            <person name="Thomas B.C."/>
            <person name="Malmstrom R."/>
            <person name="Stieglmeier M."/>
            <person name="Klingl A."/>
            <person name="Woyke T."/>
            <person name="Ryan C.M."/>
            <person name="Banfield J.F."/>
        </authorList>
    </citation>
    <scope>NUCLEOTIDE SEQUENCE [LARGE SCALE GENOMIC DNA]</scope>
    <source>
        <strain evidence="11">CG10_big_fil_rev_8_21_14_0_10_50_13</strain>
    </source>
</reference>
<evidence type="ECO:0000256" key="2">
    <source>
        <dbReference type="ARBA" id="ARBA00022730"/>
    </source>
</evidence>
<dbReference type="InterPro" id="IPR022801">
    <property type="entry name" value="Ribosomal_uS4"/>
</dbReference>
<feature type="domain" description="RNA-binding S4" evidence="9">
    <location>
        <begin position="97"/>
        <end position="160"/>
    </location>
</feature>
<evidence type="ECO:0000313" key="11">
    <source>
        <dbReference type="EMBL" id="PIR45345.1"/>
    </source>
</evidence>
<evidence type="ECO:0000256" key="5">
    <source>
        <dbReference type="ARBA" id="ARBA00023274"/>
    </source>
</evidence>
<dbReference type="HAMAP" id="MF_01306_B">
    <property type="entry name" value="Ribosomal_uS4_B"/>
    <property type="match status" value="1"/>
</dbReference>
<dbReference type="GO" id="GO:0003735">
    <property type="term" value="F:structural constituent of ribosome"/>
    <property type="evidence" value="ECO:0007669"/>
    <property type="project" value="InterPro"/>
</dbReference>
<dbReference type="InterPro" id="IPR001912">
    <property type="entry name" value="Ribosomal_uS4_N"/>
</dbReference>
<comment type="subunit">
    <text evidence="7">Part of the 30S ribosomal subunit. Contacts protein S5. The interaction surface between S4 and S5 is involved in control of translational fidelity.</text>
</comment>
<dbReference type="AlphaFoldDB" id="A0A2H0RHU2"/>
<dbReference type="GO" id="GO:0006412">
    <property type="term" value="P:translation"/>
    <property type="evidence" value="ECO:0007669"/>
    <property type="project" value="UniProtKB-UniRule"/>
</dbReference>
<dbReference type="InterPro" id="IPR002942">
    <property type="entry name" value="S4_RNA-bd"/>
</dbReference>
<keyword evidence="2 7" id="KW-0699">rRNA-binding</keyword>
<dbReference type="Gene3D" id="3.10.290.10">
    <property type="entry name" value="RNA-binding S4 domain"/>
    <property type="match status" value="1"/>
</dbReference>
<dbReference type="Pfam" id="PF01479">
    <property type="entry name" value="S4"/>
    <property type="match status" value="1"/>
</dbReference>
<dbReference type="SMART" id="SM00363">
    <property type="entry name" value="S4"/>
    <property type="match status" value="1"/>
</dbReference>
<dbReference type="NCBIfam" id="NF003717">
    <property type="entry name" value="PRK05327.1"/>
    <property type="match status" value="1"/>
</dbReference>
<protein>
    <recommendedName>
        <fullName evidence="6 7">Small ribosomal subunit protein uS4</fullName>
    </recommendedName>
</protein>
<name>A0A2H0RHU2_9BACT</name>
<dbReference type="GO" id="GO:0015935">
    <property type="term" value="C:small ribosomal subunit"/>
    <property type="evidence" value="ECO:0007669"/>
    <property type="project" value="InterPro"/>
</dbReference>
<organism evidence="11 12">
    <name type="scientific">Candidatus Vogelbacteria bacterium CG10_big_fil_rev_8_21_14_0_10_50_13</name>
    <dbReference type="NCBI Taxonomy" id="1975044"/>
    <lineage>
        <taxon>Bacteria</taxon>
        <taxon>Candidatus Vogeliibacteriota</taxon>
    </lineage>
</organism>
<dbReference type="Pfam" id="PF00163">
    <property type="entry name" value="Ribosomal_S4"/>
    <property type="match status" value="1"/>
</dbReference>
<dbReference type="Gene3D" id="1.10.1050.10">
    <property type="entry name" value="Ribosomal Protein S4 Delta 41, Chain A, domain 1"/>
    <property type="match status" value="1"/>
</dbReference>
<dbReference type="NCBIfam" id="TIGR01017">
    <property type="entry name" value="rpsD_bact"/>
    <property type="match status" value="1"/>
</dbReference>